<comment type="caution">
    <text evidence="3">The sequence shown here is derived from an EMBL/GenBank/DDBJ whole genome shotgun (WGS) entry which is preliminary data.</text>
</comment>
<keyword evidence="4" id="KW-1185">Reference proteome</keyword>
<reference evidence="3" key="1">
    <citation type="submission" date="2023-07" db="EMBL/GenBank/DDBJ databases">
        <title>Genomic Encyclopedia of Type Strains, Phase IV (KMG-IV): sequencing the most valuable type-strain genomes for metagenomic binning, comparative biology and taxonomic classification.</title>
        <authorList>
            <person name="Goeker M."/>
        </authorList>
    </citation>
    <scope>NUCLEOTIDE SEQUENCE</scope>
    <source>
        <strain evidence="3">DSM 26174</strain>
    </source>
</reference>
<protein>
    <submittedName>
        <fullName evidence="3">Sensor histidine kinase YesM</fullName>
    </submittedName>
</protein>
<keyword evidence="1" id="KW-0472">Membrane</keyword>
<dbReference type="GO" id="GO:0016020">
    <property type="term" value="C:membrane"/>
    <property type="evidence" value="ECO:0007669"/>
    <property type="project" value="InterPro"/>
</dbReference>
<feature type="transmembrane region" description="Helical" evidence="1">
    <location>
        <begin position="82"/>
        <end position="104"/>
    </location>
</feature>
<dbReference type="InterPro" id="IPR010559">
    <property type="entry name" value="Sig_transdc_His_kin_internal"/>
</dbReference>
<evidence type="ECO:0000313" key="3">
    <source>
        <dbReference type="EMBL" id="MDR6241483.1"/>
    </source>
</evidence>
<dbReference type="Proteomes" id="UP001185092">
    <property type="component" value="Unassembled WGS sequence"/>
</dbReference>
<dbReference type="InterPro" id="IPR036890">
    <property type="entry name" value="HATPase_C_sf"/>
</dbReference>
<feature type="transmembrane region" description="Helical" evidence="1">
    <location>
        <begin position="135"/>
        <end position="156"/>
    </location>
</feature>
<dbReference type="Pfam" id="PF06580">
    <property type="entry name" value="His_kinase"/>
    <property type="match status" value="1"/>
</dbReference>
<dbReference type="RefSeq" id="WP_309942295.1">
    <property type="nucleotide sequence ID" value="NZ_AP025306.1"/>
</dbReference>
<gene>
    <name evidence="3" type="ORF">HNQ88_004570</name>
</gene>
<feature type="domain" description="Signal transduction histidine kinase internal region" evidence="2">
    <location>
        <begin position="173"/>
        <end position="250"/>
    </location>
</feature>
<keyword evidence="3" id="KW-0808">Transferase</keyword>
<sequence length="360" mass="41951">MKESAINEFLYKLAGIKTVYKHIIFWILVYMLYVTSSSSQFDNSQVLYTTYLIHVSLEIILGYSILYIIIPRFKKHQKLSKFILMSIVLLFIINAMYVTARIFYLEPSSPACYESFLSQNGHLSYLERLFYPKSILSSMPLHYLQPLLFLVALTFYDKQLKMTTMNEQKKTNELSALKHQLNPHFLFNTLNNLYMLTVAKSDRAPKVIEHLSNILDYLLYGYDDKFVELSKETKMIEDYLALEQVRYEGRVDISFENKVVNPVKIAPLILLTFIENAFKHGVSQELELATVDILIESDEKNIIFKISNSKPKNDISASKKKNIGLKNVKKQLDLLYNDNYSLEINDQNENFIVNLSLKKH</sequence>
<feature type="transmembrane region" description="Helical" evidence="1">
    <location>
        <begin position="48"/>
        <end position="70"/>
    </location>
</feature>
<evidence type="ECO:0000256" key="1">
    <source>
        <dbReference type="SAM" id="Phobius"/>
    </source>
</evidence>
<keyword evidence="1" id="KW-1133">Transmembrane helix</keyword>
<organism evidence="3 4">
    <name type="scientific">Aureibacter tunicatorum</name>
    <dbReference type="NCBI Taxonomy" id="866807"/>
    <lineage>
        <taxon>Bacteria</taxon>
        <taxon>Pseudomonadati</taxon>
        <taxon>Bacteroidota</taxon>
        <taxon>Cytophagia</taxon>
        <taxon>Cytophagales</taxon>
        <taxon>Persicobacteraceae</taxon>
        <taxon>Aureibacter</taxon>
    </lineage>
</organism>
<dbReference type="PANTHER" id="PTHR34220:SF7">
    <property type="entry name" value="SENSOR HISTIDINE KINASE YPDA"/>
    <property type="match status" value="1"/>
</dbReference>
<keyword evidence="3" id="KW-0418">Kinase</keyword>
<name>A0AAE4BV72_9BACT</name>
<dbReference type="EMBL" id="JAVDQD010000008">
    <property type="protein sequence ID" value="MDR6241483.1"/>
    <property type="molecule type" value="Genomic_DNA"/>
</dbReference>
<dbReference type="Gene3D" id="3.30.565.10">
    <property type="entry name" value="Histidine kinase-like ATPase, C-terminal domain"/>
    <property type="match status" value="1"/>
</dbReference>
<evidence type="ECO:0000313" key="4">
    <source>
        <dbReference type="Proteomes" id="UP001185092"/>
    </source>
</evidence>
<evidence type="ECO:0000259" key="2">
    <source>
        <dbReference type="Pfam" id="PF06580"/>
    </source>
</evidence>
<dbReference type="AlphaFoldDB" id="A0AAE4BV72"/>
<proteinExistence type="predicted"/>
<dbReference type="GO" id="GO:0000155">
    <property type="term" value="F:phosphorelay sensor kinase activity"/>
    <property type="evidence" value="ECO:0007669"/>
    <property type="project" value="InterPro"/>
</dbReference>
<accession>A0AAE4BV72</accession>
<feature type="transmembrane region" description="Helical" evidence="1">
    <location>
        <begin position="19"/>
        <end position="36"/>
    </location>
</feature>
<dbReference type="PANTHER" id="PTHR34220">
    <property type="entry name" value="SENSOR HISTIDINE KINASE YPDA"/>
    <property type="match status" value="1"/>
</dbReference>
<dbReference type="InterPro" id="IPR050640">
    <property type="entry name" value="Bact_2-comp_sensor_kinase"/>
</dbReference>
<keyword evidence="1" id="KW-0812">Transmembrane</keyword>